<dbReference type="PROSITE" id="PS50109">
    <property type="entry name" value="HIS_KIN"/>
    <property type="match status" value="1"/>
</dbReference>
<feature type="domain" description="Histidine kinase" evidence="9">
    <location>
        <begin position="655"/>
        <end position="876"/>
    </location>
</feature>
<dbReference type="FunFam" id="3.30.565.10:FF:000006">
    <property type="entry name" value="Sensor histidine kinase WalK"/>
    <property type="match status" value="1"/>
</dbReference>
<keyword evidence="3" id="KW-0597">Phosphoprotein</keyword>
<dbReference type="Pfam" id="PF08448">
    <property type="entry name" value="PAS_4"/>
    <property type="match status" value="2"/>
</dbReference>
<evidence type="ECO:0000256" key="2">
    <source>
        <dbReference type="ARBA" id="ARBA00012438"/>
    </source>
</evidence>
<evidence type="ECO:0000313" key="13">
    <source>
        <dbReference type="Proteomes" id="UP000003844"/>
    </source>
</evidence>
<dbReference type="Gene3D" id="3.30.450.20">
    <property type="entry name" value="PAS domain"/>
    <property type="match status" value="4"/>
</dbReference>
<dbReference type="InterPro" id="IPR013655">
    <property type="entry name" value="PAS_fold_3"/>
</dbReference>
<dbReference type="InterPro" id="IPR036890">
    <property type="entry name" value="HATPase_C_sf"/>
</dbReference>
<reference evidence="13" key="1">
    <citation type="journal article" date="2012" name="Stand. Genomic Sci.">
        <title>Genome sequence of the Antarctic rhodopsins-containing flavobacterium Gillisia limnaea type strain (R-8282(T)).</title>
        <authorList>
            <person name="Riedel T."/>
            <person name="Held B."/>
            <person name="Nolan M."/>
            <person name="Lucas S."/>
            <person name="Lapidus A."/>
            <person name="Tice H."/>
            <person name="Del Rio T.G."/>
            <person name="Cheng J.F."/>
            <person name="Han C."/>
            <person name="Tapia R."/>
            <person name="Goodwin L.A."/>
            <person name="Pitluck S."/>
            <person name="Liolios K."/>
            <person name="Mavromatis K."/>
            <person name="Pagani I."/>
            <person name="Ivanova N."/>
            <person name="Mikhailova N."/>
            <person name="Pati A."/>
            <person name="Chen A."/>
            <person name="Palaniappan K."/>
            <person name="Land M."/>
            <person name="Rohde M."/>
            <person name="Tindall B.J."/>
            <person name="Detter J.C."/>
            <person name="Goker M."/>
            <person name="Bristow J."/>
            <person name="Eisen J.A."/>
            <person name="Markowitz V."/>
            <person name="Hugenholtz P."/>
            <person name="Kyrpides N.C."/>
            <person name="Klenk H.P."/>
            <person name="Woyke T."/>
        </authorList>
    </citation>
    <scope>NUCLEOTIDE SEQUENCE [LARGE SCALE GENOMIC DNA]</scope>
    <source>
        <strain evidence="13">DSM 15749 / LMG 21470 / R-8282</strain>
    </source>
</reference>
<dbReference type="RefSeq" id="WP_006988090.1">
    <property type="nucleotide sequence ID" value="NZ_JH594606.1"/>
</dbReference>
<dbReference type="InterPro" id="IPR003661">
    <property type="entry name" value="HisK_dim/P_dom"/>
</dbReference>
<dbReference type="InterPro" id="IPR000700">
    <property type="entry name" value="PAS-assoc_C"/>
</dbReference>
<accession>H2BVA3</accession>
<keyword evidence="8" id="KW-0175">Coiled coil</keyword>
<dbReference type="EC" id="2.7.13.3" evidence="2"/>
<proteinExistence type="predicted"/>
<evidence type="ECO:0000259" key="9">
    <source>
        <dbReference type="PROSITE" id="PS50109"/>
    </source>
</evidence>
<evidence type="ECO:0000259" key="11">
    <source>
        <dbReference type="PROSITE" id="PS50113"/>
    </source>
</evidence>
<dbReference type="SMART" id="SM00086">
    <property type="entry name" value="PAC"/>
    <property type="match status" value="4"/>
</dbReference>
<evidence type="ECO:0000256" key="7">
    <source>
        <dbReference type="ARBA" id="ARBA00023136"/>
    </source>
</evidence>
<dbReference type="OrthoDB" id="9766459at2"/>
<dbReference type="Gene3D" id="3.30.565.10">
    <property type="entry name" value="Histidine kinase-like ATPase, C-terminal domain"/>
    <property type="match status" value="1"/>
</dbReference>
<dbReference type="PRINTS" id="PR00344">
    <property type="entry name" value="BCTRLSENSOR"/>
</dbReference>
<dbReference type="PANTHER" id="PTHR43304:SF1">
    <property type="entry name" value="PAC DOMAIN-CONTAINING PROTEIN"/>
    <property type="match status" value="1"/>
</dbReference>
<evidence type="ECO:0000259" key="10">
    <source>
        <dbReference type="PROSITE" id="PS50112"/>
    </source>
</evidence>
<dbReference type="eggNOG" id="COG4251">
    <property type="taxonomic scope" value="Bacteria"/>
</dbReference>
<dbReference type="SUPFAM" id="SSF55874">
    <property type="entry name" value="ATPase domain of HSP90 chaperone/DNA topoisomerase II/histidine kinase"/>
    <property type="match status" value="1"/>
</dbReference>
<keyword evidence="5 12" id="KW-0418">Kinase</keyword>
<keyword evidence="13" id="KW-1185">Reference proteome</keyword>
<evidence type="ECO:0000256" key="6">
    <source>
        <dbReference type="ARBA" id="ARBA00023012"/>
    </source>
</evidence>
<dbReference type="InterPro" id="IPR001610">
    <property type="entry name" value="PAC"/>
</dbReference>
<dbReference type="SUPFAM" id="SSF55785">
    <property type="entry name" value="PYP-like sensor domain (PAS domain)"/>
    <property type="match status" value="5"/>
</dbReference>
<feature type="domain" description="PAS" evidence="10">
    <location>
        <begin position="270"/>
        <end position="340"/>
    </location>
</feature>
<dbReference type="Pfam" id="PF00512">
    <property type="entry name" value="HisKA"/>
    <property type="match status" value="1"/>
</dbReference>
<dbReference type="SMART" id="SM00387">
    <property type="entry name" value="HATPase_c"/>
    <property type="match status" value="1"/>
</dbReference>
<dbReference type="InterPro" id="IPR000014">
    <property type="entry name" value="PAS"/>
</dbReference>
<dbReference type="InterPro" id="IPR035965">
    <property type="entry name" value="PAS-like_dom_sf"/>
</dbReference>
<keyword evidence="4" id="KW-0808">Transferase</keyword>
<dbReference type="AlphaFoldDB" id="H2BVA3"/>
<dbReference type="NCBIfam" id="TIGR00229">
    <property type="entry name" value="sensory_box"/>
    <property type="match status" value="3"/>
</dbReference>
<comment type="catalytic activity">
    <reaction evidence="1">
        <text>ATP + protein L-histidine = ADP + protein N-phospho-L-histidine.</text>
        <dbReference type="EC" id="2.7.13.3"/>
    </reaction>
</comment>
<evidence type="ECO:0000256" key="3">
    <source>
        <dbReference type="ARBA" id="ARBA00022553"/>
    </source>
</evidence>
<dbReference type="CDD" id="cd00082">
    <property type="entry name" value="HisKA"/>
    <property type="match status" value="1"/>
</dbReference>
<dbReference type="InterPro" id="IPR013656">
    <property type="entry name" value="PAS_4"/>
</dbReference>
<dbReference type="InterPro" id="IPR004358">
    <property type="entry name" value="Sig_transdc_His_kin-like_C"/>
</dbReference>
<dbReference type="CDD" id="cd00075">
    <property type="entry name" value="HATPase"/>
    <property type="match status" value="1"/>
</dbReference>
<dbReference type="eggNOG" id="COG5002">
    <property type="taxonomic scope" value="Bacteria"/>
</dbReference>
<dbReference type="Gene3D" id="1.10.287.130">
    <property type="match status" value="1"/>
</dbReference>
<dbReference type="InterPro" id="IPR052162">
    <property type="entry name" value="Sensor_kinase/Photoreceptor"/>
</dbReference>
<dbReference type="InterPro" id="IPR003594">
    <property type="entry name" value="HATPase_dom"/>
</dbReference>
<dbReference type="SMART" id="SM00091">
    <property type="entry name" value="PAS"/>
    <property type="match status" value="5"/>
</dbReference>
<dbReference type="FunFam" id="3.30.450.20:FF:000099">
    <property type="entry name" value="Sensory box sensor histidine kinase"/>
    <property type="match status" value="2"/>
</dbReference>
<dbReference type="PANTHER" id="PTHR43304">
    <property type="entry name" value="PHYTOCHROME-LIKE PROTEIN CPH1"/>
    <property type="match status" value="1"/>
</dbReference>
<dbReference type="CDD" id="cd00130">
    <property type="entry name" value="PAS"/>
    <property type="match status" value="2"/>
</dbReference>
<protein>
    <recommendedName>
        <fullName evidence="2">histidine kinase</fullName>
        <ecNumber evidence="2">2.7.13.3</ecNumber>
    </recommendedName>
</protein>
<sequence length="883" mass="101417">MDNTGDSLKGEQIENFARTIVNVVREPLVILDEDLKILCWNKNFSNKFKLDENLPHDLSVFEFNKGRFDVEVLRQELENLKKTGEPLKNIPVPIFTSNTVERTFLINASKLETPTGNNVILLSCKKPKTASGLAKRDKKFMRIFNDILSQAPAYICTLRGPKHVFEVANENYLQLVGNREIIGKTVKEALPEVASQGFLDLLNKVYTTGEPFIGNEIPINLESRNGELKNSYLNFVYQPTKNARGEVEGIFVHAINVTEQVEARKLLEHSEERLQNLIDTVPAMIWITNEDGKSVYLNDNWYRYTGQAEREAEGFGWLKATHPEDMDMAEDAFRTASEKQQAYSVAFRLRNKNGDYRWVIDSGSPKFNEHGKFEGMVGTVMDVHEEKLKEQRIRESEHRIRNIVQEATVATGIYVGKEMKIELANEAMIKFWGKNPDVIGKTLREVLPELEGQPFHDLLDEVFTTGKTYWGKEDKVDLEINGKMQTGYFNFTYKPLRNENGEIYGILNMAVDVTELIKSKMQLKESETHFRQMADLMPTKVTNTDAAGNFIYFNQNWLDYTGLDTNELLKKGWINFIHPSESETFQERWQASLDSGNPFEMELRYMNKQGKYKWHLRRAEAVMNEDGSIKMWIGTNTEIQKLKEEEKRKGDFLKMVSHELKTPVTSVKGYVQLLLSLLKRDGVVVQGLPLEQSLGRMDHQIKRLTRLISEMLDLSRIEENKMELQKEIFSLNDLVSETVQDINYTNTQHNIEVHQDYKCNVQADKDRIGQVLINFITNAIKYSPDSQEIAVKVQKHKNNQVAVIVSDNGIGIDKKNHRNIFKRFYRIGGKSEDTYSGFGIGLYLANEIIQRHNGTITVKSKKGKGSDFSFILSIAQLNPENDK</sequence>
<evidence type="ECO:0000256" key="5">
    <source>
        <dbReference type="ARBA" id="ARBA00022777"/>
    </source>
</evidence>
<evidence type="ECO:0000256" key="1">
    <source>
        <dbReference type="ARBA" id="ARBA00000085"/>
    </source>
</evidence>
<feature type="domain" description="PAC" evidence="11">
    <location>
        <begin position="470"/>
        <end position="525"/>
    </location>
</feature>
<feature type="domain" description="PAC" evidence="11">
    <location>
        <begin position="599"/>
        <end position="651"/>
    </location>
</feature>
<dbReference type="InterPro" id="IPR005467">
    <property type="entry name" value="His_kinase_dom"/>
</dbReference>
<dbReference type="Pfam" id="PF08447">
    <property type="entry name" value="PAS_3"/>
    <property type="match status" value="2"/>
</dbReference>
<feature type="domain" description="PAC" evidence="11">
    <location>
        <begin position="215"/>
        <end position="269"/>
    </location>
</feature>
<keyword evidence="6" id="KW-0902">Two-component regulatory system</keyword>
<evidence type="ECO:0000256" key="4">
    <source>
        <dbReference type="ARBA" id="ARBA00022679"/>
    </source>
</evidence>
<evidence type="ECO:0000313" key="12">
    <source>
        <dbReference type="EMBL" id="EHQ01768.1"/>
    </source>
</evidence>
<dbReference type="STRING" id="865937.Gilli_1094"/>
<organism evidence="12 13">
    <name type="scientific">Gillisia limnaea (strain DSM 15749 / LMG 21470 / R-8282)</name>
    <dbReference type="NCBI Taxonomy" id="865937"/>
    <lineage>
        <taxon>Bacteria</taxon>
        <taxon>Pseudomonadati</taxon>
        <taxon>Bacteroidota</taxon>
        <taxon>Flavobacteriia</taxon>
        <taxon>Flavobacteriales</taxon>
        <taxon>Flavobacteriaceae</taxon>
        <taxon>Gillisia</taxon>
    </lineage>
</organism>
<dbReference type="SMART" id="SM00388">
    <property type="entry name" value="HisKA"/>
    <property type="match status" value="1"/>
</dbReference>
<keyword evidence="7" id="KW-0472">Membrane</keyword>
<evidence type="ECO:0000256" key="8">
    <source>
        <dbReference type="SAM" id="Coils"/>
    </source>
</evidence>
<dbReference type="GO" id="GO:0000155">
    <property type="term" value="F:phosphorelay sensor kinase activity"/>
    <property type="evidence" value="ECO:0007669"/>
    <property type="project" value="InterPro"/>
</dbReference>
<dbReference type="PROSITE" id="PS50112">
    <property type="entry name" value="PAS"/>
    <property type="match status" value="2"/>
</dbReference>
<dbReference type="HOGENOM" id="CLU_012730_0_0_10"/>
<dbReference type="FunFam" id="1.10.287.130:FF:000001">
    <property type="entry name" value="Two-component sensor histidine kinase"/>
    <property type="match status" value="1"/>
</dbReference>
<dbReference type="SUPFAM" id="SSF47384">
    <property type="entry name" value="Homodimeric domain of signal transducing histidine kinase"/>
    <property type="match status" value="1"/>
</dbReference>
<name>H2BVA3_GILLR</name>
<dbReference type="InterPro" id="IPR036097">
    <property type="entry name" value="HisK_dim/P_sf"/>
</dbReference>
<dbReference type="Proteomes" id="UP000003844">
    <property type="component" value="Unassembled WGS sequence"/>
</dbReference>
<feature type="domain" description="PAS" evidence="10">
    <location>
        <begin position="526"/>
        <end position="596"/>
    </location>
</feature>
<feature type="domain" description="PAC" evidence="11">
    <location>
        <begin position="343"/>
        <end position="395"/>
    </location>
</feature>
<dbReference type="PROSITE" id="PS50113">
    <property type="entry name" value="PAC"/>
    <property type="match status" value="4"/>
</dbReference>
<dbReference type="EMBL" id="JH594606">
    <property type="protein sequence ID" value="EHQ01768.1"/>
    <property type="molecule type" value="Genomic_DNA"/>
</dbReference>
<gene>
    <name evidence="12" type="ORF">Gilli_1094</name>
</gene>
<feature type="coiled-coil region" evidence="8">
    <location>
        <begin position="707"/>
        <end position="734"/>
    </location>
</feature>
<dbReference type="Pfam" id="PF02518">
    <property type="entry name" value="HATPase_c"/>
    <property type="match status" value="1"/>
</dbReference>